<dbReference type="AlphaFoldDB" id="A0A2G5HDV5"/>
<dbReference type="EMBL" id="CP134192">
    <property type="protein sequence ID" value="WPB07809.1"/>
    <property type="molecule type" value="Genomic_DNA"/>
</dbReference>
<evidence type="ECO:0000313" key="4">
    <source>
        <dbReference type="EMBL" id="WPB07809.1"/>
    </source>
</evidence>
<organism evidence="3 5">
    <name type="scientific">Cercospora beticola</name>
    <name type="common">Sugarbeet leaf spot fungus</name>
    <dbReference type="NCBI Taxonomy" id="122368"/>
    <lineage>
        <taxon>Eukaryota</taxon>
        <taxon>Fungi</taxon>
        <taxon>Dikarya</taxon>
        <taxon>Ascomycota</taxon>
        <taxon>Pezizomycotina</taxon>
        <taxon>Dothideomycetes</taxon>
        <taxon>Dothideomycetidae</taxon>
        <taxon>Mycosphaerellales</taxon>
        <taxon>Mycosphaerellaceae</taxon>
        <taxon>Cercospora</taxon>
    </lineage>
</organism>
<dbReference type="Proteomes" id="UP000230605">
    <property type="component" value="Chromosome 9"/>
</dbReference>
<reference evidence="3 5" key="1">
    <citation type="submission" date="2015-10" db="EMBL/GenBank/DDBJ databases">
        <title>The cercosporin biosynthetic gene cluster was horizontally transferred to several fungal lineages and shown to be expanded in Cercospora beticola based on microsynteny with recipient genomes.</title>
        <authorList>
            <person name="De Jonge R."/>
            <person name="Ebert M.K."/>
            <person name="Suttle J.C."/>
            <person name="Jurick Ii W.M."/>
            <person name="Secor G.A."/>
            <person name="Thomma B.P."/>
            <person name="Van De Peer Y."/>
            <person name="Bolton M.D."/>
        </authorList>
    </citation>
    <scope>NUCLEOTIDE SEQUENCE [LARGE SCALE GENOMIC DNA]</scope>
    <source>
        <strain evidence="3 5">09-40</strain>
    </source>
</reference>
<dbReference type="OrthoDB" id="3649418at2759"/>
<reference evidence="4 6" key="2">
    <citation type="submission" date="2023-09" db="EMBL/GenBank/DDBJ databases">
        <title>Complete-Gapless Cercospora beticola genome.</title>
        <authorList>
            <person name="Wyatt N.A."/>
            <person name="Spanner R.E."/>
            <person name="Bolton M.D."/>
        </authorList>
    </citation>
    <scope>NUCLEOTIDE SEQUENCE [LARGE SCALE GENOMIC DNA]</scope>
    <source>
        <strain evidence="4">Cb09-40</strain>
    </source>
</reference>
<evidence type="ECO:0000256" key="1">
    <source>
        <dbReference type="SAM" id="Coils"/>
    </source>
</evidence>
<sequence length="188" mass="21068">MSDQCPICRNKLCQGPPDPKAEINAILSQSRDAARQGRENQREELRLQEQRRDAFREAVHRIMDAEAPNGEMWRISALVRRLRADRSAGRYEFEYDEALEMLGTMHAERTGIVVISGLVLKTDLAEDDAEEAEVEDLDESAEDISEESSDKASDNSDMDAGEDIGEESEAAGEAILPHMERQTAEMSQ</sequence>
<protein>
    <submittedName>
        <fullName evidence="3">Uncharacterized protein</fullName>
    </submittedName>
</protein>
<gene>
    <name evidence="3" type="ORF">CB0940_10986</name>
    <name evidence="4" type="ORF">RHO25_012473</name>
</gene>
<dbReference type="EMBL" id="LKMD01000107">
    <property type="protein sequence ID" value="PIA90685.1"/>
    <property type="molecule type" value="Genomic_DNA"/>
</dbReference>
<evidence type="ECO:0000313" key="5">
    <source>
        <dbReference type="Proteomes" id="UP000230605"/>
    </source>
</evidence>
<evidence type="ECO:0000256" key="2">
    <source>
        <dbReference type="SAM" id="MobiDB-lite"/>
    </source>
</evidence>
<feature type="compositionally biased region" description="Basic and acidic residues" evidence="2">
    <location>
        <begin position="178"/>
        <end position="188"/>
    </location>
</feature>
<proteinExistence type="predicted"/>
<evidence type="ECO:0000313" key="3">
    <source>
        <dbReference type="EMBL" id="PIA90685.1"/>
    </source>
</evidence>
<feature type="coiled-coil region" evidence="1">
    <location>
        <begin position="31"/>
        <end position="58"/>
    </location>
</feature>
<feature type="compositionally biased region" description="Acidic residues" evidence="2">
    <location>
        <begin position="156"/>
        <end position="170"/>
    </location>
</feature>
<evidence type="ECO:0000313" key="6">
    <source>
        <dbReference type="Proteomes" id="UP001302367"/>
    </source>
</evidence>
<keyword evidence="1" id="KW-0175">Coiled coil</keyword>
<feature type="region of interest" description="Disordered" evidence="2">
    <location>
        <begin position="126"/>
        <end position="188"/>
    </location>
</feature>
<dbReference type="Proteomes" id="UP001302367">
    <property type="component" value="Chromosome 9"/>
</dbReference>
<accession>A0A2G5HDV5</accession>
<name>A0A2G5HDV5_CERBT</name>
<keyword evidence="6" id="KW-1185">Reference proteome</keyword>
<feature type="compositionally biased region" description="Acidic residues" evidence="2">
    <location>
        <begin position="126"/>
        <end position="147"/>
    </location>
</feature>